<feature type="region of interest" description="Disordered" evidence="2">
    <location>
        <begin position="484"/>
        <end position="525"/>
    </location>
</feature>
<feature type="coiled-coil region" evidence="1">
    <location>
        <begin position="428"/>
        <end position="455"/>
    </location>
</feature>
<proteinExistence type="predicted"/>
<evidence type="ECO:0000313" key="5">
    <source>
        <dbReference type="Proteomes" id="UP001183176"/>
    </source>
</evidence>
<protein>
    <recommendedName>
        <fullName evidence="3">MobA/VirD2-like nuclease domain-containing protein</fullName>
    </recommendedName>
</protein>
<sequence length="525" mass="56645">MFRGKSPYGLVRYLYGEGRRNEHTDAHMIASWDGNPARLEPEFIEGLDMHNVAPLVRQLEQPVRACDRAPKEWVYHLVFRNAPEDRRLSDEEWAQVCTAAMERTGIAPEGDPAGCRWVAVRHADDHVHVVATLAREDGRAPNVWRDYPRLAEVRHEFEDKFGLRSTAPRDDNTAAARPGVKEQLTAEAKGRRTSPRVTLRQKVKTAAASSYGFADFTDRLAAQGVTVWPRMSERNPEQITGYSVSLNDWRNAAGEPVRFGGGKLAPDLSWPKLRARWEPAPATGQRETPAGGAGWHARSGAPLGGSLTGDDAEQVWREAERIVREAADKISADADAGTDPDAAADAAWAASDTLSGAAAGLEGDAGGPITDAAEAFDRAGRERYRRVPARSDTGTALRSAGRMMALLAPGTKHPGAQVAALTVALAALAAAVADLRQSQQRLHQAEAALASAEQLRHVAPGPQKATTTATRRSKNAADLAAMSFSSKPFRVRPTKATPDAQKKAAAAAEELRRRGDGQGRGPTRS</sequence>
<evidence type="ECO:0000259" key="3">
    <source>
        <dbReference type="Pfam" id="PF03432"/>
    </source>
</evidence>
<evidence type="ECO:0000256" key="2">
    <source>
        <dbReference type="SAM" id="MobiDB-lite"/>
    </source>
</evidence>
<name>A0ABU2JBS4_9ACTN</name>
<reference evidence="5" key="1">
    <citation type="submission" date="2023-07" db="EMBL/GenBank/DDBJ databases">
        <title>30 novel species of actinomycetes from the DSMZ collection.</title>
        <authorList>
            <person name="Nouioui I."/>
        </authorList>
    </citation>
    <scope>NUCLEOTIDE SEQUENCE [LARGE SCALE GENOMIC DNA]</scope>
    <source>
        <strain evidence="5">DSM 44399</strain>
    </source>
</reference>
<gene>
    <name evidence="4" type="ORF">RM423_13665</name>
</gene>
<evidence type="ECO:0000313" key="4">
    <source>
        <dbReference type="EMBL" id="MDT0262440.1"/>
    </source>
</evidence>
<feature type="domain" description="MobA/VirD2-like nuclease" evidence="3">
    <location>
        <begin position="45"/>
        <end position="163"/>
    </location>
</feature>
<keyword evidence="5" id="KW-1185">Reference proteome</keyword>
<comment type="caution">
    <text evidence="4">The sequence shown here is derived from an EMBL/GenBank/DDBJ whole genome shotgun (WGS) entry which is preliminary data.</text>
</comment>
<feature type="compositionally biased region" description="Low complexity" evidence="2">
    <location>
        <begin position="494"/>
        <end position="508"/>
    </location>
</feature>
<dbReference type="EMBL" id="JAVREH010000018">
    <property type="protein sequence ID" value="MDT0262440.1"/>
    <property type="molecule type" value="Genomic_DNA"/>
</dbReference>
<dbReference type="InterPro" id="IPR005094">
    <property type="entry name" value="Endonuclease_MobA/VirD2"/>
</dbReference>
<accession>A0ABU2JBS4</accession>
<dbReference type="Proteomes" id="UP001183176">
    <property type="component" value="Unassembled WGS sequence"/>
</dbReference>
<keyword evidence="1" id="KW-0175">Coiled coil</keyword>
<dbReference type="Pfam" id="PF03432">
    <property type="entry name" value="Relaxase"/>
    <property type="match status" value="1"/>
</dbReference>
<organism evidence="4 5">
    <name type="scientific">Jatrophihabitans lederbergiae</name>
    <dbReference type="NCBI Taxonomy" id="3075547"/>
    <lineage>
        <taxon>Bacteria</taxon>
        <taxon>Bacillati</taxon>
        <taxon>Actinomycetota</taxon>
        <taxon>Actinomycetes</taxon>
        <taxon>Jatrophihabitantales</taxon>
        <taxon>Jatrophihabitantaceae</taxon>
        <taxon>Jatrophihabitans</taxon>
    </lineage>
</organism>
<feature type="region of interest" description="Disordered" evidence="2">
    <location>
        <begin position="280"/>
        <end position="309"/>
    </location>
</feature>
<dbReference type="RefSeq" id="WP_311423589.1">
    <property type="nucleotide sequence ID" value="NZ_JAVREH010000018.1"/>
</dbReference>
<evidence type="ECO:0000256" key="1">
    <source>
        <dbReference type="SAM" id="Coils"/>
    </source>
</evidence>